<proteinExistence type="predicted"/>
<dbReference type="EMBL" id="JAVREQ010000010">
    <property type="protein sequence ID" value="MDT0379782.1"/>
    <property type="molecule type" value="Genomic_DNA"/>
</dbReference>
<evidence type="ECO:0000256" key="1">
    <source>
        <dbReference type="ARBA" id="ARBA00022801"/>
    </source>
</evidence>
<comment type="caution">
    <text evidence="3">The sequence shown here is derived from an EMBL/GenBank/DDBJ whole genome shotgun (WGS) entry which is preliminary data.</text>
</comment>
<dbReference type="InterPro" id="IPR042001">
    <property type="entry name" value="Sortase_F"/>
</dbReference>
<evidence type="ECO:0000313" key="3">
    <source>
        <dbReference type="EMBL" id="MDT0379782.1"/>
    </source>
</evidence>
<keyword evidence="1" id="KW-0378">Hydrolase</keyword>
<keyword evidence="4" id="KW-1185">Reference proteome</keyword>
<name>A0ABU2NS21_9ACTN</name>
<dbReference type="NCBIfam" id="NF033748">
    <property type="entry name" value="class_F_sortase"/>
    <property type="match status" value="1"/>
</dbReference>
<dbReference type="CDD" id="cd05829">
    <property type="entry name" value="Sortase_F"/>
    <property type="match status" value="1"/>
</dbReference>
<evidence type="ECO:0000313" key="4">
    <source>
        <dbReference type="Proteomes" id="UP001183414"/>
    </source>
</evidence>
<accession>A0ABU2NS21</accession>
<feature type="region of interest" description="Disordered" evidence="2">
    <location>
        <begin position="25"/>
        <end position="111"/>
    </location>
</feature>
<gene>
    <name evidence="3" type="ORF">RM572_13535</name>
</gene>
<reference evidence="4" key="1">
    <citation type="submission" date="2023-07" db="EMBL/GenBank/DDBJ databases">
        <title>30 novel species of actinomycetes from the DSMZ collection.</title>
        <authorList>
            <person name="Nouioui I."/>
        </authorList>
    </citation>
    <scope>NUCLEOTIDE SEQUENCE [LARGE SCALE GENOMIC DNA]</scope>
    <source>
        <strain evidence="4">DSM 42041</strain>
    </source>
</reference>
<dbReference type="Proteomes" id="UP001183414">
    <property type="component" value="Unassembled WGS sequence"/>
</dbReference>
<dbReference type="RefSeq" id="WP_311673570.1">
    <property type="nucleotide sequence ID" value="NZ_JAVREQ010000010.1"/>
</dbReference>
<dbReference type="Pfam" id="PF04203">
    <property type="entry name" value="Sortase"/>
    <property type="match status" value="1"/>
</dbReference>
<sequence>METCVSTLVAASACAAVWLFDHGTDGQAPPQPPAEAGFARDAPRALPDPETPAPTPSGAHTNGRDTNRQDTKGQDTNGRETGGRETGGRESLRPERSRSGPRASDPLRVRIPSIGVSAPLTRLGLHDDGSLEAPPPQDENLAGWYADGTPPGAVGTAIVAGHVDTADGPAVFYGLGALRKGAEVEIERRDGFTAVFTLDAVEVYDGAHFPDTEVYGPSARPELRLITCGGTFDEEAGEYTGNVVVFAHLTDVRRTVHQSE</sequence>
<evidence type="ECO:0000256" key="2">
    <source>
        <dbReference type="SAM" id="MobiDB-lite"/>
    </source>
</evidence>
<protein>
    <submittedName>
        <fullName evidence="3">Class F sortase</fullName>
    </submittedName>
</protein>
<organism evidence="3 4">
    <name type="scientific">Streptomyces hazeniae</name>
    <dbReference type="NCBI Taxonomy" id="3075538"/>
    <lineage>
        <taxon>Bacteria</taxon>
        <taxon>Bacillati</taxon>
        <taxon>Actinomycetota</taxon>
        <taxon>Actinomycetes</taxon>
        <taxon>Kitasatosporales</taxon>
        <taxon>Streptomycetaceae</taxon>
        <taxon>Streptomyces</taxon>
    </lineage>
</organism>
<dbReference type="Gene3D" id="2.40.260.10">
    <property type="entry name" value="Sortase"/>
    <property type="match status" value="1"/>
</dbReference>
<dbReference type="InterPro" id="IPR023365">
    <property type="entry name" value="Sortase_dom-sf"/>
</dbReference>
<dbReference type="SUPFAM" id="SSF63817">
    <property type="entry name" value="Sortase"/>
    <property type="match status" value="1"/>
</dbReference>
<dbReference type="InterPro" id="IPR005754">
    <property type="entry name" value="Sortase"/>
</dbReference>
<feature type="compositionally biased region" description="Basic and acidic residues" evidence="2">
    <location>
        <begin position="62"/>
        <end position="98"/>
    </location>
</feature>